<proteinExistence type="predicted"/>
<dbReference type="RefSeq" id="XP_047760616.1">
    <property type="nucleotide sequence ID" value="XM_047903081.1"/>
</dbReference>
<dbReference type="EMBL" id="CP090166">
    <property type="protein sequence ID" value="UJO16250.1"/>
    <property type="molecule type" value="Genomic_DNA"/>
</dbReference>
<reference evidence="1" key="2">
    <citation type="journal article" date="2022" name="Microb. Genom.">
        <title>A chromosome-scale genome assembly of the tomato pathogen Cladosporium fulvum reveals a compartmentalized genome architecture and the presence of a dispensable chromosome.</title>
        <authorList>
            <person name="Zaccaron A.Z."/>
            <person name="Chen L.H."/>
            <person name="Samaras A."/>
            <person name="Stergiopoulos I."/>
        </authorList>
    </citation>
    <scope>NUCLEOTIDE SEQUENCE</scope>
    <source>
        <strain evidence="1">Race5_Kim</strain>
    </source>
</reference>
<dbReference type="PANTHER" id="PTHR42085">
    <property type="entry name" value="F-BOX DOMAIN-CONTAINING PROTEIN"/>
    <property type="match status" value="1"/>
</dbReference>
<dbReference type="GeneID" id="71983811"/>
<accession>A0A9Q8LEY7</accession>
<evidence type="ECO:0000313" key="1">
    <source>
        <dbReference type="EMBL" id="UJO16250.1"/>
    </source>
</evidence>
<dbReference type="PANTHER" id="PTHR42085:SF1">
    <property type="entry name" value="F-BOX DOMAIN-CONTAINING PROTEIN"/>
    <property type="match status" value="1"/>
</dbReference>
<keyword evidence="2" id="KW-1185">Reference proteome</keyword>
<dbReference type="Proteomes" id="UP000756132">
    <property type="component" value="Chromosome 4"/>
</dbReference>
<sequence length="209" mass="23838">MSAIRSIVGADLAVQQPTSRLLGLPAELRNKIYQLVLCDPNRRSLLWDEENWCSISHTPAPSLLVTCRQINSESVSYFRFFQHAEFLFASGIKEFLGQASAADKKSVLEMTLLAGDLEEAERMLSLLERFPRLDKITIRWMEYPWFGTADIVIGLEWRRERRSALLRGVASLKKICFDPSEILLNAHFDQRLWAVEVALNAALVERSAQ</sequence>
<organism evidence="1 2">
    <name type="scientific">Passalora fulva</name>
    <name type="common">Tomato leaf mold</name>
    <name type="synonym">Cladosporium fulvum</name>
    <dbReference type="NCBI Taxonomy" id="5499"/>
    <lineage>
        <taxon>Eukaryota</taxon>
        <taxon>Fungi</taxon>
        <taxon>Dikarya</taxon>
        <taxon>Ascomycota</taxon>
        <taxon>Pezizomycotina</taxon>
        <taxon>Dothideomycetes</taxon>
        <taxon>Dothideomycetidae</taxon>
        <taxon>Mycosphaerellales</taxon>
        <taxon>Mycosphaerellaceae</taxon>
        <taxon>Fulvia</taxon>
    </lineage>
</organism>
<gene>
    <name evidence="1" type="ORF">CLAFUR5_03933</name>
</gene>
<dbReference type="AlphaFoldDB" id="A0A9Q8LEY7"/>
<reference evidence="1" key="1">
    <citation type="submission" date="2021-12" db="EMBL/GenBank/DDBJ databases">
        <authorList>
            <person name="Zaccaron A."/>
            <person name="Stergiopoulos I."/>
        </authorList>
    </citation>
    <scope>NUCLEOTIDE SEQUENCE</scope>
    <source>
        <strain evidence="1">Race5_Kim</strain>
    </source>
</reference>
<protein>
    <submittedName>
        <fullName evidence="1">Uncharacterized protein</fullName>
    </submittedName>
</protein>
<evidence type="ECO:0000313" key="2">
    <source>
        <dbReference type="Proteomes" id="UP000756132"/>
    </source>
</evidence>
<name>A0A9Q8LEY7_PASFU</name>
<dbReference type="OrthoDB" id="3801343at2759"/>
<dbReference type="InterPro" id="IPR038883">
    <property type="entry name" value="AN11006-like"/>
</dbReference>
<dbReference type="KEGG" id="ffu:CLAFUR5_03933"/>